<dbReference type="Pfam" id="PF02322">
    <property type="entry name" value="Cyt_bd_oxida_II"/>
    <property type="match status" value="1"/>
</dbReference>
<dbReference type="GO" id="GO:0019646">
    <property type="term" value="P:aerobic electron transport chain"/>
    <property type="evidence" value="ECO:0007669"/>
    <property type="project" value="TreeGrafter"/>
</dbReference>
<feature type="transmembrane region" description="Helical" evidence="7">
    <location>
        <begin position="12"/>
        <end position="32"/>
    </location>
</feature>
<feature type="transmembrane region" description="Helical" evidence="7">
    <location>
        <begin position="213"/>
        <end position="237"/>
    </location>
</feature>
<evidence type="ECO:0000256" key="6">
    <source>
        <dbReference type="ARBA" id="ARBA00023136"/>
    </source>
</evidence>
<feature type="transmembrane region" description="Helical" evidence="7">
    <location>
        <begin position="126"/>
        <end position="147"/>
    </location>
</feature>
<evidence type="ECO:0000256" key="5">
    <source>
        <dbReference type="ARBA" id="ARBA00022989"/>
    </source>
</evidence>
<gene>
    <name evidence="8" type="ORF">SIL87_12900</name>
</gene>
<evidence type="ECO:0000256" key="4">
    <source>
        <dbReference type="ARBA" id="ARBA00022692"/>
    </source>
</evidence>
<evidence type="ECO:0000256" key="2">
    <source>
        <dbReference type="ARBA" id="ARBA00007543"/>
    </source>
</evidence>
<dbReference type="RefSeq" id="WP_319614560.1">
    <property type="nucleotide sequence ID" value="NZ_JAWXYB010000018.1"/>
</dbReference>
<evidence type="ECO:0000313" key="8">
    <source>
        <dbReference type="EMBL" id="MDX5931663.1"/>
    </source>
</evidence>
<dbReference type="GO" id="GO:0009055">
    <property type="term" value="F:electron transfer activity"/>
    <property type="evidence" value="ECO:0007669"/>
    <property type="project" value="TreeGrafter"/>
</dbReference>
<keyword evidence="5 7" id="KW-1133">Transmembrane helix</keyword>
<proteinExistence type="inferred from homology"/>
<organism evidence="8 9">
    <name type="scientific">Acidiphilium acidophilum</name>
    <name type="common">Thiobacillus acidophilus</name>
    <dbReference type="NCBI Taxonomy" id="76588"/>
    <lineage>
        <taxon>Bacteria</taxon>
        <taxon>Pseudomonadati</taxon>
        <taxon>Pseudomonadota</taxon>
        <taxon>Alphaproteobacteria</taxon>
        <taxon>Acetobacterales</taxon>
        <taxon>Acidocellaceae</taxon>
        <taxon>Acidiphilium</taxon>
    </lineage>
</organism>
<evidence type="ECO:0000256" key="3">
    <source>
        <dbReference type="ARBA" id="ARBA00022475"/>
    </source>
</evidence>
<dbReference type="GO" id="GO:0016682">
    <property type="term" value="F:oxidoreductase activity, acting on diphenols and related substances as donors, oxygen as acceptor"/>
    <property type="evidence" value="ECO:0007669"/>
    <property type="project" value="TreeGrafter"/>
</dbReference>
<dbReference type="GO" id="GO:0005886">
    <property type="term" value="C:plasma membrane"/>
    <property type="evidence" value="ECO:0007669"/>
    <property type="project" value="UniProtKB-SubCell"/>
</dbReference>
<comment type="similarity">
    <text evidence="2">Belongs to the cytochrome ubiquinol oxidase subunit 2 family.</text>
</comment>
<dbReference type="InterPro" id="IPR003317">
    <property type="entry name" value="Cyt-d_oxidase_su2"/>
</dbReference>
<dbReference type="AlphaFoldDB" id="A0AAW9DRJ4"/>
<sequence>MQTMNALTQTQHFLTIIWWMSLGLSIMLYLMLDGADLGAGVFSLFVKDEHDRGAIMSAMAGTWDANETWLIVAGGVLFGTFPFVYGSLFSYLMVPLALALWGIITRAVSLEFRHLAEPRYKRFSDYAFGVSSLTTAFFAGMAVGATLKGFPLTHTPDQVPAYVGGALRFISPFSIWTGIAAVIAVALAGGLFVRARFEPQEDIRKHAATWTNIVFFIALAAAVITTAWSVIIFPWAANRWLGPHFYLWGLGFLVVVYTVIRMRMASNREHDIAAILWLNAALALMGTGMMWTMYPWMVPNTWTIFAGATPQVSIITFTMAMAGFFPVMLAYNWYQIWVFRARVTKLAAYGH</sequence>
<dbReference type="Proteomes" id="UP001279553">
    <property type="component" value="Unassembled WGS sequence"/>
</dbReference>
<dbReference type="EMBL" id="JAWXYB010000018">
    <property type="protein sequence ID" value="MDX5931663.1"/>
    <property type="molecule type" value="Genomic_DNA"/>
</dbReference>
<feature type="transmembrane region" description="Helical" evidence="7">
    <location>
        <begin position="83"/>
        <end position="105"/>
    </location>
</feature>
<reference evidence="8 9" key="1">
    <citation type="submission" date="2023-11" db="EMBL/GenBank/DDBJ databases">
        <title>MicrobeMod: A computational toolkit for identifying prokaryotic methylation and restriction-modification with nanopore sequencing.</title>
        <authorList>
            <person name="Crits-Christoph A."/>
            <person name="Kang S.C."/>
            <person name="Lee H."/>
            <person name="Ostrov N."/>
        </authorList>
    </citation>
    <scope>NUCLEOTIDE SEQUENCE [LARGE SCALE GENOMIC DNA]</scope>
    <source>
        <strain evidence="8 9">DSMZ 700</strain>
    </source>
</reference>
<keyword evidence="4 7" id="KW-0812">Transmembrane</keyword>
<comment type="caution">
    <text evidence="8">The sequence shown here is derived from an EMBL/GenBank/DDBJ whole genome shotgun (WGS) entry which is preliminary data.</text>
</comment>
<dbReference type="GO" id="GO:0070069">
    <property type="term" value="C:cytochrome complex"/>
    <property type="evidence" value="ECO:0007669"/>
    <property type="project" value="TreeGrafter"/>
</dbReference>
<dbReference type="PANTHER" id="PTHR43141:SF4">
    <property type="entry name" value="CYTOCHROME BD2 SUBUNIT II"/>
    <property type="match status" value="1"/>
</dbReference>
<keyword evidence="9" id="KW-1185">Reference proteome</keyword>
<feature type="transmembrane region" description="Helical" evidence="7">
    <location>
        <begin position="243"/>
        <end position="260"/>
    </location>
</feature>
<keyword evidence="3" id="KW-1003">Cell membrane</keyword>
<keyword evidence="6 7" id="KW-0472">Membrane</keyword>
<feature type="transmembrane region" description="Helical" evidence="7">
    <location>
        <begin position="314"/>
        <end position="334"/>
    </location>
</feature>
<protein>
    <submittedName>
        <fullName evidence="8">Cytochrome d ubiquinol oxidase subunit II</fullName>
    </submittedName>
</protein>
<accession>A0AAW9DRJ4</accession>
<evidence type="ECO:0000256" key="7">
    <source>
        <dbReference type="SAM" id="Phobius"/>
    </source>
</evidence>
<name>A0AAW9DRJ4_ACIAO</name>
<feature type="transmembrane region" description="Helical" evidence="7">
    <location>
        <begin position="272"/>
        <end position="294"/>
    </location>
</feature>
<comment type="subcellular location">
    <subcellularLocation>
        <location evidence="1">Cell membrane</location>
        <topology evidence="1">Multi-pass membrane protein</topology>
    </subcellularLocation>
</comment>
<dbReference type="PANTHER" id="PTHR43141">
    <property type="entry name" value="CYTOCHROME BD2 SUBUNIT II"/>
    <property type="match status" value="1"/>
</dbReference>
<evidence type="ECO:0000256" key="1">
    <source>
        <dbReference type="ARBA" id="ARBA00004651"/>
    </source>
</evidence>
<feature type="transmembrane region" description="Helical" evidence="7">
    <location>
        <begin position="173"/>
        <end position="193"/>
    </location>
</feature>
<evidence type="ECO:0000313" key="9">
    <source>
        <dbReference type="Proteomes" id="UP001279553"/>
    </source>
</evidence>